<evidence type="ECO:0000256" key="3">
    <source>
        <dbReference type="ARBA" id="ARBA00022448"/>
    </source>
</evidence>
<dbReference type="FunFam" id="1.20.1720.10:FF:000004">
    <property type="entry name" value="EmrB/QacA family drug resistance transporter"/>
    <property type="match status" value="1"/>
</dbReference>
<dbReference type="OrthoDB" id="7375466at2"/>
<dbReference type="InterPro" id="IPR036259">
    <property type="entry name" value="MFS_trans_sf"/>
</dbReference>
<name>A0A6P2C7T2_9ACTN</name>
<feature type="transmembrane region" description="Helical" evidence="9">
    <location>
        <begin position="18"/>
        <end position="43"/>
    </location>
</feature>
<feature type="transmembrane region" description="Helical" evidence="9">
    <location>
        <begin position="276"/>
        <end position="299"/>
    </location>
</feature>
<dbReference type="InterPro" id="IPR004638">
    <property type="entry name" value="EmrB-like"/>
</dbReference>
<dbReference type="AlphaFoldDB" id="A0A6P2C7T2"/>
<dbReference type="GO" id="GO:0022857">
    <property type="term" value="F:transmembrane transporter activity"/>
    <property type="evidence" value="ECO:0007669"/>
    <property type="project" value="InterPro"/>
</dbReference>
<comment type="caution">
    <text evidence="11">The sequence shown here is derived from an EMBL/GenBank/DDBJ whole genome shotgun (WGS) entry which is preliminary data.</text>
</comment>
<feature type="transmembrane region" description="Helical" evidence="9">
    <location>
        <begin position="55"/>
        <end position="74"/>
    </location>
</feature>
<sequence>MTDDYAGGALPGLGRRRILLIIGALMCGMLLAALDQTIVSTALPTIVGDLGGGSHIAWVITSYLLATTVSTPLWGKLGDMYGRKVFFQAAIVIFLIGSVLSGLSTSMVMLIAFRAVQGLGSGGLMVGAQAIVGDVVSPRERGKYQGLFGATFGLASVVGPLLGGVFVDNLSWRWIFYINIPIGAIALVVVASQVPGRLRRVHHKIDYLGTILLSLATTALILLTSLGGTTYRWASAPIYTLGIAGAVLIVAFVFAERRADEPILPLHLFTNRVFSVTSLVGFVVGFGMFGAIAFLPAFFQVVRGISPTISGLYLLPMMAGVLAVSIGSGQVIARTGKYRYFPIAGTALMTLGLYLISLMSPTTSTLQDSLSMLLLGMGLGGVMQVLVIIVQNGVPHSELGVATSGATFFRSIGGSFGTAIFGAIFANVLVGNLASHLHGIGLPGGFSTSDITPATLAKLPAVVHEGFVAGYAESIQTVFLVAVPIAAIAFFATWLIPQVELKQWAAPATAPAAGAQPPAVTGTVADSAVAENQADAPASPNGHKRRPVSPESLDPQDAGRLDD</sequence>
<feature type="domain" description="Major facilitator superfamily (MFS) profile" evidence="10">
    <location>
        <begin position="21"/>
        <end position="500"/>
    </location>
</feature>
<feature type="transmembrane region" description="Helical" evidence="9">
    <location>
        <begin position="411"/>
        <end position="430"/>
    </location>
</feature>
<feature type="transmembrane region" description="Helical" evidence="9">
    <location>
        <begin position="144"/>
        <end position="162"/>
    </location>
</feature>
<evidence type="ECO:0000256" key="4">
    <source>
        <dbReference type="ARBA" id="ARBA00022475"/>
    </source>
</evidence>
<evidence type="ECO:0000256" key="9">
    <source>
        <dbReference type="SAM" id="Phobius"/>
    </source>
</evidence>
<evidence type="ECO:0000256" key="8">
    <source>
        <dbReference type="SAM" id="MobiDB-lite"/>
    </source>
</evidence>
<dbReference type="PRINTS" id="PR01036">
    <property type="entry name" value="TCRTETB"/>
</dbReference>
<dbReference type="Gene3D" id="1.20.1720.10">
    <property type="entry name" value="Multidrug resistance protein D"/>
    <property type="match status" value="1"/>
</dbReference>
<proteinExistence type="inferred from homology"/>
<feature type="transmembrane region" description="Helical" evidence="9">
    <location>
        <begin position="238"/>
        <end position="255"/>
    </location>
</feature>
<keyword evidence="4" id="KW-1003">Cell membrane</keyword>
<keyword evidence="12" id="KW-1185">Reference proteome</keyword>
<feature type="transmembrane region" description="Helical" evidence="9">
    <location>
        <begin position="311"/>
        <end position="333"/>
    </location>
</feature>
<keyword evidence="5 9" id="KW-0812">Transmembrane</keyword>
<keyword evidence="6 9" id="KW-1133">Transmembrane helix</keyword>
<feature type="transmembrane region" description="Helical" evidence="9">
    <location>
        <begin position="174"/>
        <end position="195"/>
    </location>
</feature>
<feature type="transmembrane region" description="Helical" evidence="9">
    <location>
        <begin position="370"/>
        <end position="390"/>
    </location>
</feature>
<dbReference type="SUPFAM" id="SSF103473">
    <property type="entry name" value="MFS general substrate transporter"/>
    <property type="match status" value="1"/>
</dbReference>
<evidence type="ECO:0000313" key="11">
    <source>
        <dbReference type="EMBL" id="TVZ07489.1"/>
    </source>
</evidence>
<gene>
    <name evidence="11" type="ORF">EAS64_06490</name>
</gene>
<feature type="transmembrane region" description="Helical" evidence="9">
    <location>
        <begin position="86"/>
        <end position="113"/>
    </location>
</feature>
<dbReference type="Pfam" id="PF07690">
    <property type="entry name" value="MFS_1"/>
    <property type="match status" value="1"/>
</dbReference>
<feature type="transmembrane region" description="Helical" evidence="9">
    <location>
        <begin position="475"/>
        <end position="496"/>
    </location>
</feature>
<dbReference type="PANTHER" id="PTHR23501">
    <property type="entry name" value="MAJOR FACILITATOR SUPERFAMILY"/>
    <property type="match status" value="1"/>
</dbReference>
<dbReference type="InterPro" id="IPR011701">
    <property type="entry name" value="MFS"/>
</dbReference>
<evidence type="ECO:0000256" key="5">
    <source>
        <dbReference type="ARBA" id="ARBA00022692"/>
    </source>
</evidence>
<evidence type="ECO:0000256" key="2">
    <source>
        <dbReference type="ARBA" id="ARBA00007520"/>
    </source>
</evidence>
<dbReference type="Gene3D" id="1.20.1250.20">
    <property type="entry name" value="MFS general substrate transporter like domains"/>
    <property type="match status" value="1"/>
</dbReference>
<reference evidence="11 12" key="1">
    <citation type="submission" date="2018-11" db="EMBL/GenBank/DDBJ databases">
        <title>Trebonia kvetii gen.nov., sp.nov., a novel acidophilic actinobacterium, and proposal of the new actinobacterial family Treboniaceae fam. nov.</title>
        <authorList>
            <person name="Rapoport D."/>
            <person name="Sagova-Mareckova M."/>
            <person name="Sedlacek I."/>
            <person name="Provaznik J."/>
            <person name="Kralova S."/>
            <person name="Pavlinic D."/>
            <person name="Benes V."/>
            <person name="Kopecky J."/>
        </authorList>
    </citation>
    <scope>NUCLEOTIDE SEQUENCE [LARGE SCALE GENOMIC DNA]</scope>
    <source>
        <strain evidence="11 12">15Tr583</strain>
    </source>
</reference>
<dbReference type="PANTHER" id="PTHR23501:SF197">
    <property type="entry name" value="COMD"/>
    <property type="match status" value="1"/>
</dbReference>
<evidence type="ECO:0000259" key="10">
    <source>
        <dbReference type="PROSITE" id="PS50850"/>
    </source>
</evidence>
<evidence type="ECO:0000256" key="1">
    <source>
        <dbReference type="ARBA" id="ARBA00004651"/>
    </source>
</evidence>
<feature type="region of interest" description="Disordered" evidence="8">
    <location>
        <begin position="512"/>
        <end position="563"/>
    </location>
</feature>
<dbReference type="Proteomes" id="UP000460272">
    <property type="component" value="Unassembled WGS sequence"/>
</dbReference>
<dbReference type="InterPro" id="IPR020846">
    <property type="entry name" value="MFS_dom"/>
</dbReference>
<evidence type="ECO:0000313" key="12">
    <source>
        <dbReference type="Proteomes" id="UP000460272"/>
    </source>
</evidence>
<feature type="transmembrane region" description="Helical" evidence="9">
    <location>
        <begin position="340"/>
        <end position="358"/>
    </location>
</feature>
<evidence type="ECO:0000256" key="6">
    <source>
        <dbReference type="ARBA" id="ARBA00022989"/>
    </source>
</evidence>
<dbReference type="CDD" id="cd17502">
    <property type="entry name" value="MFS_Azr1_MDR_like"/>
    <property type="match status" value="1"/>
</dbReference>
<comment type="subcellular location">
    <subcellularLocation>
        <location evidence="1">Cell membrane</location>
        <topology evidence="1">Multi-pass membrane protein</topology>
    </subcellularLocation>
</comment>
<keyword evidence="7 9" id="KW-0472">Membrane</keyword>
<feature type="transmembrane region" description="Helical" evidence="9">
    <location>
        <begin position="207"/>
        <end position="226"/>
    </location>
</feature>
<dbReference type="NCBIfam" id="TIGR00711">
    <property type="entry name" value="efflux_EmrB"/>
    <property type="match status" value="1"/>
</dbReference>
<evidence type="ECO:0000256" key="7">
    <source>
        <dbReference type="ARBA" id="ARBA00023136"/>
    </source>
</evidence>
<organism evidence="11 12">
    <name type="scientific">Trebonia kvetii</name>
    <dbReference type="NCBI Taxonomy" id="2480626"/>
    <lineage>
        <taxon>Bacteria</taxon>
        <taxon>Bacillati</taxon>
        <taxon>Actinomycetota</taxon>
        <taxon>Actinomycetes</taxon>
        <taxon>Streptosporangiales</taxon>
        <taxon>Treboniaceae</taxon>
        <taxon>Trebonia</taxon>
    </lineage>
</organism>
<dbReference type="EMBL" id="RPFW01000001">
    <property type="protein sequence ID" value="TVZ07489.1"/>
    <property type="molecule type" value="Genomic_DNA"/>
</dbReference>
<keyword evidence="3" id="KW-0813">Transport</keyword>
<accession>A0A6P2C7T2</accession>
<comment type="similarity">
    <text evidence="2">Belongs to the major facilitator superfamily. TCR/Tet family.</text>
</comment>
<protein>
    <submittedName>
        <fullName evidence="11">DHA2 family efflux MFS transporter permease subunit</fullName>
    </submittedName>
</protein>
<dbReference type="PROSITE" id="PS50850">
    <property type="entry name" value="MFS"/>
    <property type="match status" value="1"/>
</dbReference>
<feature type="transmembrane region" description="Helical" evidence="9">
    <location>
        <begin position="119"/>
        <end position="137"/>
    </location>
</feature>
<dbReference type="GO" id="GO:0005886">
    <property type="term" value="C:plasma membrane"/>
    <property type="evidence" value="ECO:0007669"/>
    <property type="project" value="UniProtKB-SubCell"/>
</dbReference>